<evidence type="ECO:0000313" key="2">
    <source>
        <dbReference type="EMBL" id="MBL0745700.1"/>
    </source>
</evidence>
<dbReference type="EMBL" id="JAERRB010000018">
    <property type="protein sequence ID" value="MBL0745700.1"/>
    <property type="molecule type" value="Genomic_DNA"/>
</dbReference>
<organism evidence="2 3">
    <name type="scientific">Chryseolinea lacunae</name>
    <dbReference type="NCBI Taxonomy" id="2801331"/>
    <lineage>
        <taxon>Bacteria</taxon>
        <taxon>Pseudomonadati</taxon>
        <taxon>Bacteroidota</taxon>
        <taxon>Cytophagia</taxon>
        <taxon>Cytophagales</taxon>
        <taxon>Fulvivirgaceae</taxon>
        <taxon>Chryseolinea</taxon>
    </lineage>
</organism>
<accession>A0ABS1L296</accession>
<comment type="caution">
    <text evidence="2">The sequence shown here is derived from an EMBL/GenBank/DDBJ whole genome shotgun (WGS) entry which is preliminary data.</text>
</comment>
<keyword evidence="1" id="KW-0472">Membrane</keyword>
<feature type="transmembrane region" description="Helical" evidence="1">
    <location>
        <begin position="20"/>
        <end position="41"/>
    </location>
</feature>
<name>A0ABS1L296_9BACT</name>
<evidence type="ECO:0000256" key="1">
    <source>
        <dbReference type="SAM" id="Phobius"/>
    </source>
</evidence>
<gene>
    <name evidence="2" type="ORF">JI741_30990</name>
</gene>
<keyword evidence="1" id="KW-0812">Transmembrane</keyword>
<dbReference type="Proteomes" id="UP000613030">
    <property type="component" value="Unassembled WGS sequence"/>
</dbReference>
<proteinExistence type="predicted"/>
<protein>
    <submittedName>
        <fullName evidence="2">Uncharacterized protein</fullName>
    </submittedName>
</protein>
<keyword evidence="3" id="KW-1185">Reference proteome</keyword>
<keyword evidence="1" id="KW-1133">Transmembrane helix</keyword>
<sequence>MEKKYIIQFLKEKKRGVYTLIVNTYVDVISAMGVTMALRVIKDDLEKETGTQVELNYFSLAKAVSKLEKKVTKHSTTVVTRQWNFKDTNEMKGQEERPGSFKLRQ</sequence>
<dbReference type="RefSeq" id="WP_202016273.1">
    <property type="nucleotide sequence ID" value="NZ_JAERRB010000018.1"/>
</dbReference>
<reference evidence="2 3" key="1">
    <citation type="submission" date="2021-01" db="EMBL/GenBank/DDBJ databases">
        <title>Chryseolinea sp. Jin1 Genome sequencing and assembly.</title>
        <authorList>
            <person name="Kim I."/>
        </authorList>
    </citation>
    <scope>NUCLEOTIDE SEQUENCE [LARGE SCALE GENOMIC DNA]</scope>
    <source>
        <strain evidence="2 3">Jin1</strain>
    </source>
</reference>
<evidence type="ECO:0000313" key="3">
    <source>
        <dbReference type="Proteomes" id="UP000613030"/>
    </source>
</evidence>